<dbReference type="Proteomes" id="UP000467488">
    <property type="component" value="Chromosome"/>
</dbReference>
<proteinExistence type="predicted"/>
<accession>A0A8S0FS07</accession>
<organism evidence="1 2">
    <name type="scientific">Escherichia coli</name>
    <dbReference type="NCBI Taxonomy" id="562"/>
    <lineage>
        <taxon>Bacteria</taxon>
        <taxon>Pseudomonadati</taxon>
        <taxon>Pseudomonadota</taxon>
        <taxon>Gammaproteobacteria</taxon>
        <taxon>Enterobacterales</taxon>
        <taxon>Enterobacteriaceae</taxon>
        <taxon>Escherichia</taxon>
    </lineage>
</organism>
<dbReference type="EMBL" id="AP022360">
    <property type="protein sequence ID" value="BBU82921.1"/>
    <property type="molecule type" value="Genomic_DNA"/>
</dbReference>
<sequence length="88" mass="9898">MQHIDRLNVIKALVLLEDEQIVRFNIAAQCANDNASQIHMLVDGLGVGLTHEPVAAGMISHRTACHRSRQHDRPAHSYFYYLSAYQVA</sequence>
<evidence type="ECO:0000313" key="1">
    <source>
        <dbReference type="EMBL" id="BBU82921.1"/>
    </source>
</evidence>
<gene>
    <name evidence="1" type="ORF">EIMP300_43210</name>
</gene>
<reference evidence="1 2" key="1">
    <citation type="submission" date="2020-01" db="EMBL/GenBank/DDBJ databases">
        <title>Dynamics of blaIMP-6 dissemination in carbapenem resistant Enterobacteriacea isolated from regional surveillance in Osaka, Japan.</title>
        <authorList>
            <person name="Abe R."/>
            <person name="Akeda Y."/>
            <person name="Sugawara Y."/>
            <person name="Yamamoto N."/>
            <person name="Tomono K."/>
            <person name="Takeuchi D."/>
            <person name="Kawahara R."/>
            <person name="Hamada S."/>
        </authorList>
    </citation>
    <scope>NUCLEOTIDE SEQUENCE [LARGE SCALE GENOMIC DNA]</scope>
    <source>
        <strain evidence="1 2">E300</strain>
    </source>
</reference>
<protein>
    <submittedName>
        <fullName evidence="1">Uncharacterized protein</fullName>
    </submittedName>
</protein>
<evidence type="ECO:0000313" key="2">
    <source>
        <dbReference type="Proteomes" id="UP000467488"/>
    </source>
</evidence>
<name>A0A8S0FS07_ECOLX</name>
<dbReference type="AlphaFoldDB" id="A0A8S0FS07"/>